<proteinExistence type="predicted"/>
<dbReference type="InterPro" id="IPR036620">
    <property type="entry name" value="MC1_sf"/>
</dbReference>
<dbReference type="SUPFAM" id="SSF102875">
    <property type="entry name" value="Chromosomal protein MC1"/>
    <property type="match status" value="1"/>
</dbReference>
<feature type="compositionally biased region" description="Low complexity" evidence="1">
    <location>
        <begin position="61"/>
        <end position="78"/>
    </location>
</feature>
<feature type="compositionally biased region" description="Basic residues" evidence="1">
    <location>
        <begin position="48"/>
        <end position="60"/>
    </location>
</feature>
<dbReference type="Gene3D" id="3.10.470.10">
    <property type="entry name" value="Chromosomal protein MC1"/>
    <property type="match status" value="1"/>
</dbReference>
<evidence type="ECO:0000313" key="2">
    <source>
        <dbReference type="EMBL" id="QFG73952.1"/>
    </source>
</evidence>
<dbReference type="EMBL" id="MN448274">
    <property type="protein sequence ID" value="QFG73952.1"/>
    <property type="molecule type" value="Genomic_DNA"/>
</dbReference>
<reference evidence="2" key="1">
    <citation type="journal article" date="2019" name="Philos. Trans. R. Soc. Lond., B, Biol. Sci.">
        <title>Targeted metagenomic recovery of four divergent viruses reveals shared and distinctive characteristics of giant viruses of marine eukaryotes.</title>
        <authorList>
            <person name="Needham D.M."/>
            <person name="Poirier C."/>
            <person name="Hehenberger E."/>
            <person name="Jimenez V."/>
            <person name="Swalwell J.E."/>
            <person name="Santoro A.E."/>
            <person name="Worden A.Z."/>
        </authorList>
    </citation>
    <scope>NUCLEOTIDE SEQUENCE</scope>
    <source>
        <strain evidence="2">OPacV-662</strain>
    </source>
</reference>
<feature type="region of interest" description="Disordered" evidence="1">
    <location>
        <begin position="1"/>
        <end position="90"/>
    </location>
</feature>
<name>A0A5J6VIP8_9VIRU</name>
<evidence type="ECO:0000256" key="1">
    <source>
        <dbReference type="SAM" id="MobiDB-lite"/>
    </source>
</evidence>
<sequence length="192" mass="20818">MAKQANKNVSKKTAVSKKSVAKKTGGAVKKTPAKKTAAKKTGGAVKKTPVKKTAAKKTAAKKTGGAVKKTPVKKTATTQSAGSPSPDKKRTFKIVLSEGEFSSRITGNTPKQAANKALTRLIKQRRVNKKPTTGKIEFTIKETTRGSKQKTYSYVGQQQKLPTPTTYEIRTASGETKQIVNRYRNRVEKLKV</sequence>
<protein>
    <submittedName>
        <fullName evidence="2">Uncharacterized protein</fullName>
    </submittedName>
</protein>
<dbReference type="GO" id="GO:0042262">
    <property type="term" value="P:DNA protection"/>
    <property type="evidence" value="ECO:0007669"/>
    <property type="project" value="InterPro"/>
</dbReference>
<accession>A0A5J6VIP8</accession>
<organism evidence="2">
    <name type="scientific">Megaviridae environmental sample</name>
    <dbReference type="NCBI Taxonomy" id="1737588"/>
    <lineage>
        <taxon>Viruses</taxon>
        <taxon>Varidnaviria</taxon>
        <taxon>Bamfordvirae</taxon>
        <taxon>Nucleocytoviricota</taxon>
        <taxon>Megaviricetes</taxon>
        <taxon>Imitervirales</taxon>
        <taxon>Mimiviridae</taxon>
        <taxon>environmental samples</taxon>
    </lineage>
</organism>
<feature type="compositionally biased region" description="Low complexity" evidence="1">
    <location>
        <begin position="11"/>
        <end position="30"/>
    </location>
</feature>